<dbReference type="RefSeq" id="WP_008507700.1">
    <property type="nucleotide sequence ID" value="NZ_CM001403.1"/>
</dbReference>
<evidence type="ECO:0000256" key="10">
    <source>
        <dbReference type="SAM" id="Phobius"/>
    </source>
</evidence>
<feature type="domain" description="Histidine kinase" evidence="11">
    <location>
        <begin position="69"/>
        <end position="261"/>
    </location>
</feature>
<dbReference type="Pfam" id="PF02518">
    <property type="entry name" value="HATPase_c"/>
    <property type="match status" value="1"/>
</dbReference>
<dbReference type="GO" id="GO:0000155">
    <property type="term" value="F:phosphorelay sensor kinase activity"/>
    <property type="evidence" value="ECO:0007669"/>
    <property type="project" value="InterPro"/>
</dbReference>
<dbReference type="HOGENOM" id="CLU_000445_20_6_10"/>
<keyword evidence="4" id="KW-0808">Transferase</keyword>
<feature type="transmembrane region" description="Helical" evidence="10">
    <location>
        <begin position="12"/>
        <end position="34"/>
    </location>
</feature>
<keyword evidence="8" id="KW-0902">Two-component regulatory system</keyword>
<dbReference type="Gene3D" id="3.30.565.10">
    <property type="entry name" value="Histidine kinase-like ATPase, C-terminal domain"/>
    <property type="match status" value="1"/>
</dbReference>
<dbReference type="GO" id="GO:0046983">
    <property type="term" value="F:protein dimerization activity"/>
    <property type="evidence" value="ECO:0007669"/>
    <property type="project" value="InterPro"/>
</dbReference>
<keyword evidence="6 12" id="KW-0418">Kinase</keyword>
<dbReference type="PANTHER" id="PTHR24421:SF10">
    <property type="entry name" value="NITRATE_NITRITE SENSOR PROTEIN NARQ"/>
    <property type="match status" value="1"/>
</dbReference>
<keyword evidence="10" id="KW-0472">Membrane</keyword>
<dbReference type="EC" id="2.7.13.3" evidence="2"/>
<dbReference type="STRING" id="714943.Mucpa_3197"/>
<dbReference type="AlphaFoldDB" id="H1YFJ3"/>
<evidence type="ECO:0000256" key="5">
    <source>
        <dbReference type="ARBA" id="ARBA00022741"/>
    </source>
</evidence>
<dbReference type="PANTHER" id="PTHR24421">
    <property type="entry name" value="NITRATE/NITRITE SENSOR PROTEIN NARX-RELATED"/>
    <property type="match status" value="1"/>
</dbReference>
<dbReference type="InterPro" id="IPR050482">
    <property type="entry name" value="Sensor_HK_TwoCompSys"/>
</dbReference>
<evidence type="ECO:0000256" key="3">
    <source>
        <dbReference type="ARBA" id="ARBA00022553"/>
    </source>
</evidence>
<keyword evidence="5" id="KW-0547">Nucleotide-binding</keyword>
<proteinExistence type="predicted"/>
<keyword evidence="10" id="KW-0812">Transmembrane</keyword>
<evidence type="ECO:0000256" key="8">
    <source>
        <dbReference type="ARBA" id="ARBA00023012"/>
    </source>
</evidence>
<evidence type="ECO:0000256" key="9">
    <source>
        <dbReference type="SAM" id="Coils"/>
    </source>
</evidence>
<dbReference type="Pfam" id="PF07730">
    <property type="entry name" value="HisKA_3"/>
    <property type="match status" value="1"/>
</dbReference>
<dbReference type="SUPFAM" id="SSF55874">
    <property type="entry name" value="ATPase domain of HSP90 chaperone/DNA topoisomerase II/histidine kinase"/>
    <property type="match status" value="1"/>
</dbReference>
<evidence type="ECO:0000256" key="4">
    <source>
        <dbReference type="ARBA" id="ARBA00022679"/>
    </source>
</evidence>
<reference evidence="12" key="1">
    <citation type="submission" date="2011-09" db="EMBL/GenBank/DDBJ databases">
        <title>The permanent draft genome of Mucilaginibacter paludis DSM 18603.</title>
        <authorList>
            <consortium name="US DOE Joint Genome Institute (JGI-PGF)"/>
            <person name="Lucas S."/>
            <person name="Han J."/>
            <person name="Lapidus A."/>
            <person name="Bruce D."/>
            <person name="Goodwin L."/>
            <person name="Pitluck S."/>
            <person name="Peters L."/>
            <person name="Kyrpides N."/>
            <person name="Mavromatis K."/>
            <person name="Ivanova N."/>
            <person name="Mikhailova N."/>
            <person name="Held B."/>
            <person name="Detter J.C."/>
            <person name="Tapia R."/>
            <person name="Han C."/>
            <person name="Land M."/>
            <person name="Hauser L."/>
            <person name="Markowitz V."/>
            <person name="Cheng J.-F."/>
            <person name="Hugenholtz P."/>
            <person name="Woyke T."/>
            <person name="Wu D."/>
            <person name="Tindall B."/>
            <person name="Brambilla E."/>
            <person name="Klenk H.-P."/>
            <person name="Eisen J.A."/>
        </authorList>
    </citation>
    <scope>NUCLEOTIDE SEQUENCE [LARGE SCALE GENOMIC DNA]</scope>
    <source>
        <strain evidence="12">DSM 18603</strain>
    </source>
</reference>
<feature type="coiled-coil region" evidence="9">
    <location>
        <begin position="37"/>
        <end position="73"/>
    </location>
</feature>
<evidence type="ECO:0000313" key="12">
    <source>
        <dbReference type="EMBL" id="EHQ27301.1"/>
    </source>
</evidence>
<keyword evidence="7" id="KW-0067">ATP-binding</keyword>
<dbReference type="InterPro" id="IPR005467">
    <property type="entry name" value="His_kinase_dom"/>
</dbReference>
<evidence type="ECO:0000256" key="6">
    <source>
        <dbReference type="ARBA" id="ARBA00022777"/>
    </source>
</evidence>
<name>H1YFJ3_9SPHI</name>
<dbReference type="GO" id="GO:0016020">
    <property type="term" value="C:membrane"/>
    <property type="evidence" value="ECO:0007669"/>
    <property type="project" value="InterPro"/>
</dbReference>
<dbReference type="CDD" id="cd16917">
    <property type="entry name" value="HATPase_UhpB-NarQ-NarX-like"/>
    <property type="match status" value="1"/>
</dbReference>
<dbReference type="Gene3D" id="1.20.5.1930">
    <property type="match status" value="1"/>
</dbReference>
<evidence type="ECO:0000256" key="7">
    <source>
        <dbReference type="ARBA" id="ARBA00022840"/>
    </source>
</evidence>
<sequence>MQEIDKQAFATIIAAVVLLIVIGMIMLFLAVYYTNRKKKLMREKEQLKVVYEQAILQSQLEIQEQTLRNVSKEIHDNIGQVLSYVSLSLDRAADLNEDQRKGIIAESKLLVNQSMNDLRDLSKSFSLDNIASKGLSATIEAEVIRLNKSRLIRANLNIEGQPTSFGENRELILFRILQEFINNTLKHARAKNLNIDLKYQADKLLFKVEDDGIGFNLDDPQNNNGSGIRNIRTRAGIIGADAAVQSRIGEGSSITLSLTLA</sequence>
<dbReference type="Proteomes" id="UP000002774">
    <property type="component" value="Chromosome"/>
</dbReference>
<keyword evidence="3" id="KW-0597">Phosphoprotein</keyword>
<dbReference type="eggNOG" id="COG4585">
    <property type="taxonomic scope" value="Bacteria"/>
</dbReference>
<evidence type="ECO:0000313" key="13">
    <source>
        <dbReference type="Proteomes" id="UP000002774"/>
    </source>
</evidence>
<keyword evidence="9" id="KW-0175">Coiled coil</keyword>
<keyword evidence="10" id="KW-1133">Transmembrane helix</keyword>
<dbReference type="OrthoDB" id="5401121at2"/>
<protein>
    <recommendedName>
        <fullName evidence="2">histidine kinase</fullName>
        <ecNumber evidence="2">2.7.13.3</ecNumber>
    </recommendedName>
</protein>
<comment type="catalytic activity">
    <reaction evidence="1">
        <text>ATP + protein L-histidine = ADP + protein N-phospho-L-histidine.</text>
        <dbReference type="EC" id="2.7.13.3"/>
    </reaction>
</comment>
<dbReference type="GO" id="GO:0005524">
    <property type="term" value="F:ATP binding"/>
    <property type="evidence" value="ECO:0007669"/>
    <property type="project" value="UniProtKB-KW"/>
</dbReference>
<evidence type="ECO:0000256" key="2">
    <source>
        <dbReference type="ARBA" id="ARBA00012438"/>
    </source>
</evidence>
<accession>H1YFJ3</accession>
<organism evidence="12 13">
    <name type="scientific">Mucilaginibacter paludis DSM 18603</name>
    <dbReference type="NCBI Taxonomy" id="714943"/>
    <lineage>
        <taxon>Bacteria</taxon>
        <taxon>Pseudomonadati</taxon>
        <taxon>Bacteroidota</taxon>
        <taxon>Sphingobacteriia</taxon>
        <taxon>Sphingobacteriales</taxon>
        <taxon>Sphingobacteriaceae</taxon>
        <taxon>Mucilaginibacter</taxon>
    </lineage>
</organism>
<keyword evidence="13" id="KW-1185">Reference proteome</keyword>
<dbReference type="InterPro" id="IPR036890">
    <property type="entry name" value="HATPase_C_sf"/>
</dbReference>
<evidence type="ECO:0000256" key="1">
    <source>
        <dbReference type="ARBA" id="ARBA00000085"/>
    </source>
</evidence>
<gene>
    <name evidence="12" type="ORF">Mucpa_3197</name>
</gene>
<evidence type="ECO:0000259" key="11">
    <source>
        <dbReference type="PROSITE" id="PS50109"/>
    </source>
</evidence>
<dbReference type="EMBL" id="CM001403">
    <property type="protein sequence ID" value="EHQ27301.1"/>
    <property type="molecule type" value="Genomic_DNA"/>
</dbReference>
<dbReference type="InterPro" id="IPR003594">
    <property type="entry name" value="HATPase_dom"/>
</dbReference>
<dbReference type="InterPro" id="IPR011712">
    <property type="entry name" value="Sig_transdc_His_kin_sub3_dim/P"/>
</dbReference>
<dbReference type="PROSITE" id="PS50109">
    <property type="entry name" value="HIS_KIN"/>
    <property type="match status" value="1"/>
</dbReference>